<feature type="region of interest" description="Disordered" evidence="1">
    <location>
        <begin position="249"/>
        <end position="268"/>
    </location>
</feature>
<evidence type="ECO:0008006" key="4">
    <source>
        <dbReference type="Google" id="ProtNLM"/>
    </source>
</evidence>
<dbReference type="Gene3D" id="3.40.960.10">
    <property type="entry name" value="VSR Endonuclease"/>
    <property type="match status" value="1"/>
</dbReference>
<sequence length="317" mass="35123">MTHLRAIPTLAPEETLADALRRTTRAFTFAELASMASARKARTAVVNGHAARVLPDAYVAGIHAESFAARADAALLWSGLNGALSGPAALYVWGFLAEPPEVIDLVMPHPLHHQIPRWLRIRRINWQPPLARLRAMTVVGASHAVVLGYGLLPARDRSTVVHAAIASGMTSVDQLLDTLAAVPRVPSRRALVRTLEAAELGAESHLEEHSARKVFNTGEFERFIRQHRVLAGGQTHRLDMFDPATLTNVELDSEAHHGNPDQRRRDLRRDARLATVGIQAVRLDYRDLMERPDWCRTLVRGVLVSRERRLSDKGLPL</sequence>
<organism evidence="2 3">
    <name type="scientific">Demequina mangrovi</name>
    <dbReference type="NCBI Taxonomy" id="1043493"/>
    <lineage>
        <taxon>Bacteria</taxon>
        <taxon>Bacillati</taxon>
        <taxon>Actinomycetota</taxon>
        <taxon>Actinomycetes</taxon>
        <taxon>Micrococcales</taxon>
        <taxon>Demequinaceae</taxon>
        <taxon>Demequina</taxon>
    </lineage>
</organism>
<evidence type="ECO:0000313" key="2">
    <source>
        <dbReference type="EMBL" id="SEJ52739.1"/>
    </source>
</evidence>
<gene>
    <name evidence="2" type="ORF">SAMN05421637_2153</name>
</gene>
<keyword evidence="3" id="KW-1185">Reference proteome</keyword>
<dbReference type="EMBL" id="FNZI01000004">
    <property type="protein sequence ID" value="SEJ52739.1"/>
    <property type="molecule type" value="Genomic_DNA"/>
</dbReference>
<dbReference type="OrthoDB" id="5243722at2"/>
<feature type="compositionally biased region" description="Basic and acidic residues" evidence="1">
    <location>
        <begin position="253"/>
        <end position="268"/>
    </location>
</feature>
<proteinExistence type="predicted"/>
<evidence type="ECO:0000256" key="1">
    <source>
        <dbReference type="SAM" id="MobiDB-lite"/>
    </source>
</evidence>
<protein>
    <recommendedName>
        <fullName evidence="4">DUF559 domain-containing protein</fullName>
    </recommendedName>
</protein>
<reference evidence="3" key="1">
    <citation type="submission" date="2016-10" db="EMBL/GenBank/DDBJ databases">
        <authorList>
            <person name="Varghese N."/>
        </authorList>
    </citation>
    <scope>NUCLEOTIDE SEQUENCE [LARGE SCALE GENOMIC DNA]</scope>
    <source>
        <strain evidence="3">DSM 24868</strain>
    </source>
</reference>
<dbReference type="AlphaFoldDB" id="A0A1H6ZH49"/>
<name>A0A1H6ZH49_9MICO</name>
<dbReference type="eggNOG" id="COG2852">
    <property type="taxonomic scope" value="Bacteria"/>
</dbReference>
<evidence type="ECO:0000313" key="3">
    <source>
        <dbReference type="Proteomes" id="UP000183315"/>
    </source>
</evidence>
<accession>A0A1H6ZH49</accession>
<dbReference type="STRING" id="1043493.SAMN05421637_2153"/>
<dbReference type="Proteomes" id="UP000183315">
    <property type="component" value="Unassembled WGS sequence"/>
</dbReference>
<dbReference type="RefSeq" id="WP_042216105.1">
    <property type="nucleotide sequence ID" value="NZ_BBLU01000015.1"/>
</dbReference>